<feature type="transmembrane region" description="Helical" evidence="6">
    <location>
        <begin position="136"/>
        <end position="161"/>
    </location>
</feature>
<dbReference type="RefSeq" id="WP_340330279.1">
    <property type="nucleotide sequence ID" value="NZ_JAZHOF010000005.1"/>
</dbReference>
<evidence type="ECO:0000256" key="6">
    <source>
        <dbReference type="SAM" id="Phobius"/>
    </source>
</evidence>
<protein>
    <submittedName>
        <fullName evidence="7">ABC transporter permease</fullName>
    </submittedName>
</protein>
<dbReference type="GO" id="GO:0005886">
    <property type="term" value="C:plasma membrane"/>
    <property type="evidence" value="ECO:0007669"/>
    <property type="project" value="UniProtKB-SubCell"/>
</dbReference>
<sequence>MTLFALMGAIEAGLIFGLVAMGVFLSFRVLDFPDLTVDGSFPLGAAIAAVSIMHGIDPYLATLFAAIAGYAAGFVTAQLNVRLNILHLLASILVMMALYSVNLRIMGRPNLPLPASDTVFSPLSGLPIPGYLSMPIALFAIVTLGKFVLDWFLGTEVGLALRATGANPRMAAAQGIDRARMLPLGLGISNAYVAVAGALFAQSQGFADVTMGVGVIIIGLASVIVGETVMSVRTIFLATAAAIVGSVVYRIVIAFALNLDAIGLRAQDLNIVTAVLVVAAIAASRFRKPSLAGLKAASPQKQTS</sequence>
<dbReference type="PANTHER" id="PTHR32196:SF69">
    <property type="entry name" value="BRANCHED-CHAIN AMINO ACID TRANSPORT SYSTEM, PERMEASE PROTEIN"/>
    <property type="match status" value="1"/>
</dbReference>
<comment type="caution">
    <text evidence="7">The sequence shown here is derived from an EMBL/GenBank/DDBJ whole genome shotgun (WGS) entry which is preliminary data.</text>
</comment>
<feature type="transmembrane region" description="Helical" evidence="6">
    <location>
        <begin position="181"/>
        <end position="200"/>
    </location>
</feature>
<feature type="transmembrane region" description="Helical" evidence="6">
    <location>
        <begin position="235"/>
        <end position="257"/>
    </location>
</feature>
<reference evidence="7 8" key="1">
    <citation type="submission" date="2024-02" db="EMBL/GenBank/DDBJ databases">
        <title>Genome analysis and characterization of Microbaculum marinisediminis sp. nov., isolated from marine sediment.</title>
        <authorList>
            <person name="Du Z.-J."/>
            <person name="Ye Y.-Q."/>
            <person name="Zhang Z.-R."/>
            <person name="Yuan S.-M."/>
            <person name="Zhang X.-Y."/>
        </authorList>
    </citation>
    <scope>NUCLEOTIDE SEQUENCE [LARGE SCALE GENOMIC DNA]</scope>
    <source>
        <strain evidence="7 8">SDUM1044001</strain>
    </source>
</reference>
<comment type="subcellular location">
    <subcellularLocation>
        <location evidence="1">Cell membrane</location>
        <topology evidence="1">Multi-pass membrane protein</topology>
    </subcellularLocation>
</comment>
<dbReference type="AlphaFoldDB" id="A0AAW9RJZ4"/>
<evidence type="ECO:0000256" key="3">
    <source>
        <dbReference type="ARBA" id="ARBA00022692"/>
    </source>
</evidence>
<dbReference type="InterPro" id="IPR001851">
    <property type="entry name" value="ABC_transp_permease"/>
</dbReference>
<dbReference type="Pfam" id="PF02653">
    <property type="entry name" value="BPD_transp_2"/>
    <property type="match status" value="1"/>
</dbReference>
<dbReference type="PANTHER" id="PTHR32196">
    <property type="entry name" value="ABC TRANSPORTER PERMEASE PROTEIN YPHD-RELATED-RELATED"/>
    <property type="match status" value="1"/>
</dbReference>
<keyword evidence="2" id="KW-1003">Cell membrane</keyword>
<dbReference type="CDD" id="cd06574">
    <property type="entry name" value="TM_PBP1_branched-chain-AA_like"/>
    <property type="match status" value="1"/>
</dbReference>
<evidence type="ECO:0000313" key="8">
    <source>
        <dbReference type="Proteomes" id="UP001378188"/>
    </source>
</evidence>
<feature type="transmembrane region" description="Helical" evidence="6">
    <location>
        <begin position="269"/>
        <end position="286"/>
    </location>
</feature>
<accession>A0AAW9RJZ4</accession>
<keyword evidence="3 6" id="KW-0812">Transmembrane</keyword>
<evidence type="ECO:0000256" key="2">
    <source>
        <dbReference type="ARBA" id="ARBA00022475"/>
    </source>
</evidence>
<dbReference type="EMBL" id="JAZHOF010000005">
    <property type="protein sequence ID" value="MEJ8572582.1"/>
    <property type="molecule type" value="Genomic_DNA"/>
</dbReference>
<dbReference type="Proteomes" id="UP001378188">
    <property type="component" value="Unassembled WGS sequence"/>
</dbReference>
<keyword evidence="4 6" id="KW-1133">Transmembrane helix</keyword>
<feature type="transmembrane region" description="Helical" evidence="6">
    <location>
        <begin position="88"/>
        <end position="107"/>
    </location>
</feature>
<gene>
    <name evidence="7" type="ORF">V3328_13920</name>
</gene>
<evidence type="ECO:0000256" key="4">
    <source>
        <dbReference type="ARBA" id="ARBA00022989"/>
    </source>
</evidence>
<feature type="transmembrane region" description="Helical" evidence="6">
    <location>
        <begin position="6"/>
        <end position="27"/>
    </location>
</feature>
<feature type="transmembrane region" description="Helical" evidence="6">
    <location>
        <begin position="206"/>
        <end position="226"/>
    </location>
</feature>
<evidence type="ECO:0000313" key="7">
    <source>
        <dbReference type="EMBL" id="MEJ8572582.1"/>
    </source>
</evidence>
<keyword evidence="5 6" id="KW-0472">Membrane</keyword>
<evidence type="ECO:0000256" key="1">
    <source>
        <dbReference type="ARBA" id="ARBA00004651"/>
    </source>
</evidence>
<dbReference type="GO" id="GO:0022857">
    <property type="term" value="F:transmembrane transporter activity"/>
    <property type="evidence" value="ECO:0007669"/>
    <property type="project" value="InterPro"/>
</dbReference>
<feature type="transmembrane region" description="Helical" evidence="6">
    <location>
        <begin position="39"/>
        <end position="56"/>
    </location>
</feature>
<name>A0AAW9RJZ4_9HYPH</name>
<organism evidence="7 8">
    <name type="scientific">Microbaculum marinum</name>
    <dbReference type="NCBI Taxonomy" id="1764581"/>
    <lineage>
        <taxon>Bacteria</taxon>
        <taxon>Pseudomonadati</taxon>
        <taxon>Pseudomonadota</taxon>
        <taxon>Alphaproteobacteria</taxon>
        <taxon>Hyphomicrobiales</taxon>
        <taxon>Tepidamorphaceae</taxon>
        <taxon>Microbaculum</taxon>
    </lineage>
</organism>
<proteinExistence type="predicted"/>
<evidence type="ECO:0000256" key="5">
    <source>
        <dbReference type="ARBA" id="ARBA00023136"/>
    </source>
</evidence>
<keyword evidence="8" id="KW-1185">Reference proteome</keyword>